<dbReference type="Gene3D" id="3.90.1150.10">
    <property type="entry name" value="Aspartate Aminotransferase, domain 1"/>
    <property type="match status" value="1"/>
</dbReference>
<dbReference type="SUPFAM" id="SSF53383">
    <property type="entry name" value="PLP-dependent transferases"/>
    <property type="match status" value="1"/>
</dbReference>
<gene>
    <name evidence="1" type="ORF">C1H84_17265</name>
</gene>
<dbReference type="GO" id="GO:0004372">
    <property type="term" value="F:glycine hydroxymethyltransferase activity"/>
    <property type="evidence" value="ECO:0007669"/>
    <property type="project" value="UniProtKB-EC"/>
</dbReference>
<reference evidence="1 2" key="1">
    <citation type="submission" date="2018-01" db="EMBL/GenBank/DDBJ databases">
        <title>Glutamicibacter soli strain NHPC-3 Whole genome sequence and assembly.</title>
        <authorList>
            <person name="Choudhury P."/>
            <person name="Gupta D."/>
            <person name="Sengupta K."/>
            <person name="Jawed A."/>
            <person name="Sultana N."/>
            <person name="Saha P."/>
        </authorList>
    </citation>
    <scope>NUCLEOTIDE SEQUENCE [LARGE SCALE GENOMIC DNA]</scope>
    <source>
        <strain evidence="1 2">NHPC-3</strain>
    </source>
</reference>
<name>A0A365Y7Z1_9MICC</name>
<organism evidence="1 2">
    <name type="scientific">Glutamicibacter soli</name>
    <dbReference type="NCBI Taxonomy" id="453836"/>
    <lineage>
        <taxon>Bacteria</taxon>
        <taxon>Bacillati</taxon>
        <taxon>Actinomycetota</taxon>
        <taxon>Actinomycetes</taxon>
        <taxon>Micrococcales</taxon>
        <taxon>Micrococcaceae</taxon>
        <taxon>Glutamicibacter</taxon>
    </lineage>
</organism>
<feature type="non-terminal residue" evidence="1">
    <location>
        <position position="1"/>
    </location>
</feature>
<dbReference type="AlphaFoldDB" id="A0A365Y7Z1"/>
<dbReference type="InterPro" id="IPR015424">
    <property type="entry name" value="PyrdxlP-dep_Trfase"/>
</dbReference>
<accession>A0A365Y7Z1</accession>
<dbReference type="EMBL" id="POAF01000012">
    <property type="protein sequence ID" value="RBL98795.1"/>
    <property type="molecule type" value="Genomic_DNA"/>
</dbReference>
<sequence length="61" mass="6372">TPALATRGFSEEAFAEVAEIIAQTLIAGAEGNTGVLPELKARVLELAAAHPLYPNLKKIGE</sequence>
<keyword evidence="1" id="KW-0489">Methyltransferase</keyword>
<dbReference type="InterPro" id="IPR015422">
    <property type="entry name" value="PyrdxlP-dep_Trfase_small"/>
</dbReference>
<keyword evidence="1" id="KW-0808">Transferase</keyword>
<dbReference type="GO" id="GO:0008168">
    <property type="term" value="F:methyltransferase activity"/>
    <property type="evidence" value="ECO:0007669"/>
    <property type="project" value="UniProtKB-KW"/>
</dbReference>
<dbReference type="GO" id="GO:0032259">
    <property type="term" value="P:methylation"/>
    <property type="evidence" value="ECO:0007669"/>
    <property type="project" value="UniProtKB-KW"/>
</dbReference>
<dbReference type="EC" id="2.1.2.1" evidence="1"/>
<evidence type="ECO:0000313" key="2">
    <source>
        <dbReference type="Proteomes" id="UP000252167"/>
    </source>
</evidence>
<comment type="caution">
    <text evidence="1">The sequence shown here is derived from an EMBL/GenBank/DDBJ whole genome shotgun (WGS) entry which is preliminary data.</text>
</comment>
<protein>
    <submittedName>
        <fullName evidence="1">Serine hydroxymethyltransferase</fullName>
        <ecNumber evidence="1">2.1.2.1</ecNumber>
    </submittedName>
</protein>
<evidence type="ECO:0000313" key="1">
    <source>
        <dbReference type="EMBL" id="RBL98795.1"/>
    </source>
</evidence>
<dbReference type="Proteomes" id="UP000252167">
    <property type="component" value="Unassembled WGS sequence"/>
</dbReference>
<proteinExistence type="predicted"/>
<keyword evidence="2" id="KW-1185">Reference proteome</keyword>